<sequence length="227" mass="26266">MSYLENFHLGNLVLPSALLFHIKELFSNTDEFLVWQFFYMQNTTKLEEIAPSQIANALGKTVTEINRLISNLEREGVLDVKTIELAGEVEVIFDASPALAKLDNILSMAKKDEKTVQYIGQGEAIKRLTDDLEQAMGMLNPMILEDVQKLVYEDNTDPELIREALREAVFNNKTNWKYIQAILRNWRKEGIRTLRQVEERRLERERINPENITVSDDFLSAMSIWSD</sequence>
<dbReference type="InterPro" id="IPR036388">
    <property type="entry name" value="WH-like_DNA-bd_sf"/>
</dbReference>
<dbReference type="RefSeq" id="WP_156805348.1">
    <property type="nucleotide sequence ID" value="NZ_JBHSOJ010000016.1"/>
</dbReference>
<evidence type="ECO:0000313" key="3">
    <source>
        <dbReference type="EMBL" id="MFC5631153.1"/>
    </source>
</evidence>
<dbReference type="NCBIfam" id="TIGR01446">
    <property type="entry name" value="DnaD_dom"/>
    <property type="match status" value="1"/>
</dbReference>
<accession>A0ABW0UC69</accession>
<dbReference type="PANTHER" id="PTHR37293">
    <property type="entry name" value="PHAGE REPLICATION PROTEIN-RELATED"/>
    <property type="match status" value="1"/>
</dbReference>
<evidence type="ECO:0000256" key="1">
    <source>
        <dbReference type="ARBA" id="ARBA00093462"/>
    </source>
</evidence>
<dbReference type="EMBL" id="JBHSOJ010000016">
    <property type="protein sequence ID" value="MFC5631153.1"/>
    <property type="molecule type" value="Genomic_DNA"/>
</dbReference>
<evidence type="ECO:0000313" key="4">
    <source>
        <dbReference type="Proteomes" id="UP001596110"/>
    </source>
</evidence>
<dbReference type="InterPro" id="IPR034829">
    <property type="entry name" value="DnaD-like_sf"/>
</dbReference>
<name>A0ABW0UC69_9STRE</name>
<proteinExistence type="inferred from homology"/>
<comment type="similarity">
    <text evidence="1">Belongs to the DnaB/DnaD family.</text>
</comment>
<dbReference type="PANTHER" id="PTHR37293:SF6">
    <property type="entry name" value="DNA REPLICATION PROTEIN DNAD"/>
    <property type="match status" value="1"/>
</dbReference>
<dbReference type="Gene3D" id="1.10.10.630">
    <property type="entry name" value="DnaD domain-like"/>
    <property type="match status" value="1"/>
</dbReference>
<reference evidence="4" key="1">
    <citation type="journal article" date="2019" name="Int. J. Syst. Evol. Microbiol.">
        <title>The Global Catalogue of Microorganisms (GCM) 10K type strain sequencing project: providing services to taxonomists for standard genome sequencing and annotation.</title>
        <authorList>
            <consortium name="The Broad Institute Genomics Platform"/>
            <consortium name="The Broad Institute Genome Sequencing Center for Infectious Disease"/>
            <person name="Wu L."/>
            <person name="Ma J."/>
        </authorList>
    </citation>
    <scope>NUCLEOTIDE SEQUENCE [LARGE SCALE GENOMIC DNA]</scope>
    <source>
        <strain evidence="4">DT43</strain>
    </source>
</reference>
<gene>
    <name evidence="3" type="ORF">ACFPQ3_06085</name>
</gene>
<protein>
    <submittedName>
        <fullName evidence="3">DnaD domain-containing protein</fullName>
    </submittedName>
</protein>
<dbReference type="SUPFAM" id="SSF158499">
    <property type="entry name" value="DnaD domain-like"/>
    <property type="match status" value="1"/>
</dbReference>
<comment type="caution">
    <text evidence="3">The sequence shown here is derived from an EMBL/GenBank/DDBJ whole genome shotgun (WGS) entry which is preliminary data.</text>
</comment>
<feature type="domain" description="DnaB/C C-terminal" evidence="2">
    <location>
        <begin position="130"/>
        <end position="200"/>
    </location>
</feature>
<dbReference type="InterPro" id="IPR006343">
    <property type="entry name" value="DnaB/C_C"/>
</dbReference>
<dbReference type="InterPro" id="IPR053162">
    <property type="entry name" value="DnaD"/>
</dbReference>
<dbReference type="Proteomes" id="UP001596110">
    <property type="component" value="Unassembled WGS sequence"/>
</dbReference>
<keyword evidence="4" id="KW-1185">Reference proteome</keyword>
<evidence type="ECO:0000259" key="2">
    <source>
        <dbReference type="Pfam" id="PF07261"/>
    </source>
</evidence>
<organism evidence="3 4">
    <name type="scientific">Streptococcus caledonicus</name>
    <dbReference type="NCBI Taxonomy" id="2614158"/>
    <lineage>
        <taxon>Bacteria</taxon>
        <taxon>Bacillati</taxon>
        <taxon>Bacillota</taxon>
        <taxon>Bacilli</taxon>
        <taxon>Lactobacillales</taxon>
        <taxon>Streptococcaceae</taxon>
        <taxon>Streptococcus</taxon>
    </lineage>
</organism>
<dbReference type="Pfam" id="PF07261">
    <property type="entry name" value="DnaB_2"/>
    <property type="match status" value="1"/>
</dbReference>
<dbReference type="Gene3D" id="1.10.10.10">
    <property type="entry name" value="Winged helix-like DNA-binding domain superfamily/Winged helix DNA-binding domain"/>
    <property type="match status" value="1"/>
</dbReference>